<accession>A0ABR8DY75</accession>
<dbReference type="Proteomes" id="UP000623440">
    <property type="component" value="Unassembled WGS sequence"/>
</dbReference>
<dbReference type="Pfam" id="PF05860">
    <property type="entry name" value="TPS"/>
    <property type="match status" value="1"/>
</dbReference>
<reference evidence="2 3" key="1">
    <citation type="journal article" date="2020" name="ISME J.">
        <title>Comparative genomics reveals insights into cyanobacterial evolution and habitat adaptation.</title>
        <authorList>
            <person name="Chen M.Y."/>
            <person name="Teng W.K."/>
            <person name="Zhao L."/>
            <person name="Hu C.X."/>
            <person name="Zhou Y.K."/>
            <person name="Han B.P."/>
            <person name="Song L.R."/>
            <person name="Shu W.S."/>
        </authorList>
    </citation>
    <scope>NUCLEOTIDE SEQUENCE [LARGE SCALE GENOMIC DNA]</scope>
    <source>
        <strain evidence="2 3">FACHB-838</strain>
    </source>
</reference>
<gene>
    <name evidence="2" type="ORF">H6G97_34215</name>
</gene>
<dbReference type="SUPFAM" id="SSF51126">
    <property type="entry name" value="Pectin lyase-like"/>
    <property type="match status" value="3"/>
</dbReference>
<protein>
    <submittedName>
        <fullName evidence="2">Filamentous hemagglutinin N-terminal domain-containing protein</fullName>
    </submittedName>
</protein>
<dbReference type="Gene3D" id="2.160.20.10">
    <property type="entry name" value="Single-stranded right-handed beta-helix, Pectin lyase-like"/>
    <property type="match status" value="2"/>
</dbReference>
<dbReference type="InterPro" id="IPR008638">
    <property type="entry name" value="FhaB/CdiA-like_TPS"/>
</dbReference>
<dbReference type="InterPro" id="IPR011050">
    <property type="entry name" value="Pectin_lyase_fold/virulence"/>
</dbReference>
<evidence type="ECO:0000259" key="1">
    <source>
        <dbReference type="SMART" id="SM00912"/>
    </source>
</evidence>
<dbReference type="NCBIfam" id="TIGR01901">
    <property type="entry name" value="adhes_NPXG"/>
    <property type="match status" value="1"/>
</dbReference>
<dbReference type="EMBL" id="JACJSI010000151">
    <property type="protein sequence ID" value="MBD2534306.1"/>
    <property type="molecule type" value="Genomic_DNA"/>
</dbReference>
<evidence type="ECO:0000313" key="3">
    <source>
        <dbReference type="Proteomes" id="UP000623440"/>
    </source>
</evidence>
<dbReference type="SMART" id="SM00912">
    <property type="entry name" value="Haemagg_act"/>
    <property type="match status" value="1"/>
</dbReference>
<dbReference type="RefSeq" id="WP_190944813.1">
    <property type="nucleotide sequence ID" value="NZ_JACJSI010000151.1"/>
</dbReference>
<comment type="caution">
    <text evidence="2">The sequence shown here is derived from an EMBL/GenBank/DDBJ whole genome shotgun (WGS) entry which is preliminary data.</text>
</comment>
<proteinExistence type="predicted"/>
<evidence type="ECO:0000313" key="2">
    <source>
        <dbReference type="EMBL" id="MBD2534306.1"/>
    </source>
</evidence>
<organism evidence="2 3">
    <name type="scientific">Nostoc flagelliforme FACHB-838</name>
    <dbReference type="NCBI Taxonomy" id="2692904"/>
    <lineage>
        <taxon>Bacteria</taxon>
        <taxon>Bacillati</taxon>
        <taxon>Cyanobacteriota</taxon>
        <taxon>Cyanophyceae</taxon>
        <taxon>Nostocales</taxon>
        <taxon>Nostocaceae</taxon>
        <taxon>Nostoc</taxon>
    </lineage>
</organism>
<keyword evidence="3" id="KW-1185">Reference proteome</keyword>
<feature type="domain" description="Filamentous haemagglutinin FhaB/tRNA nuclease CdiA-like TPS" evidence="1">
    <location>
        <begin position="31"/>
        <end position="144"/>
    </location>
</feature>
<sequence>MKNTSGYFASVILLYFDIFFLLISPVHAQVIPDTSLPNNSRVTNQGDNSLIEGGTQVSGNLYHSFEKFSIPTGSEAYINNSLEVQNIISRVTGSSISNIYGSIRANGSANLFLINPNGIFFGLGAYLNIGGSFLGSTASSINFPDGTQFNATNPRSNTILSVKVPQGLQFGENPGSINVQGTGHTQFIFGNQVAASITLIGAGESQNGLRLQPGKTFALIGGDVSFNGGVVTAPSGGIEVGSVDSGTVRLIPGVSGWSFNYEGAKNFRNIRFTGQSLLDASGFQFGDIHIQGKNINFTDGSLALIANFGSLSSGAIRVDASETLDMTGITSFNVQPFLGGTRINRGIITSTESGKGADIIISSKRLTVRDSEIIALLTFGTGNSGNLIVNSYESIEILGKADNESSGVSSTLSTVTYGSGQAGKINLSTNKLLIQDGGALQSSTFSDGQGGEINVDVSEVLNISGGHADFVLFAPEAEPIPTFSPSNIASLSISAGNSGNINIKTGQLIVENGAGISASGLKTGNSGYINIDAFKSVDVSGVSSVNPSLNPSKIVSSVGTGDPFISYIYNLKEPPNAVSGNVFINTPSLNVKNSASVTVRNDSTKNAGTLRVNAYSVRLDNKAEVSASTKGGEGGNIIFDSQDLQLRRGSTITTNAGGNGNGGDITINTGTLFARENSDITANAVEGRGGDIVINGIGVFFAPGSEATATSEKGVNGTVVINAPKVGSSKEIIAPSGIQPPEPALDCTARLGDAAEFVDVRTGVIPASPTENLNSFYGWTDEFIPTSTLQFKEIIESTEGELPPKLVEVQEVIDNGDGTISFTKRPSNKVAYTFGADAPCHRSEEFEKSDEQK</sequence>
<name>A0ABR8DY75_9NOSO</name>
<dbReference type="InterPro" id="IPR012334">
    <property type="entry name" value="Pectin_lyas_fold"/>
</dbReference>